<keyword evidence="7 9" id="KW-0408">Iron</keyword>
<organism evidence="11 12">
    <name type="scientific">Saccharopolyspora antimicrobica</name>
    <dbReference type="NCBI Taxonomy" id="455193"/>
    <lineage>
        <taxon>Bacteria</taxon>
        <taxon>Bacillati</taxon>
        <taxon>Actinomycetota</taxon>
        <taxon>Actinomycetes</taxon>
        <taxon>Pseudonocardiales</taxon>
        <taxon>Pseudonocardiaceae</taxon>
        <taxon>Saccharopolyspora</taxon>
    </lineage>
</organism>
<dbReference type="GO" id="GO:0016705">
    <property type="term" value="F:oxidoreductase activity, acting on paired donors, with incorporation or reduction of molecular oxygen"/>
    <property type="evidence" value="ECO:0007669"/>
    <property type="project" value="InterPro"/>
</dbReference>
<evidence type="ECO:0000256" key="6">
    <source>
        <dbReference type="ARBA" id="ARBA00023002"/>
    </source>
</evidence>
<dbReference type="GO" id="GO:0004497">
    <property type="term" value="F:monooxygenase activity"/>
    <property type="evidence" value="ECO:0007669"/>
    <property type="project" value="UniProtKB-KW"/>
</dbReference>
<proteinExistence type="inferred from homology"/>
<comment type="subcellular location">
    <subcellularLocation>
        <location evidence="1">Cytoplasm</location>
    </subcellularLocation>
</comment>
<dbReference type="Proteomes" id="UP000270697">
    <property type="component" value="Unassembled WGS sequence"/>
</dbReference>
<dbReference type="GO" id="GO:0005506">
    <property type="term" value="F:iron ion binding"/>
    <property type="evidence" value="ECO:0007669"/>
    <property type="project" value="InterPro"/>
</dbReference>
<evidence type="ECO:0000256" key="1">
    <source>
        <dbReference type="ARBA" id="ARBA00004496"/>
    </source>
</evidence>
<dbReference type="FunFam" id="1.10.630.10:FF:000018">
    <property type="entry name" value="Cytochrome P450 monooxygenase"/>
    <property type="match status" value="1"/>
</dbReference>
<dbReference type="OrthoDB" id="502624at2"/>
<keyword evidence="8 9" id="KW-0503">Monooxygenase</keyword>
<evidence type="ECO:0000256" key="3">
    <source>
        <dbReference type="ARBA" id="ARBA00022490"/>
    </source>
</evidence>
<accession>A0A1I5L610</accession>
<dbReference type="InterPro" id="IPR002397">
    <property type="entry name" value="Cyt_P450_B"/>
</dbReference>
<dbReference type="SUPFAM" id="SSF48264">
    <property type="entry name" value="Cytochrome P450"/>
    <property type="match status" value="1"/>
</dbReference>
<dbReference type="EMBL" id="FOUP01000029">
    <property type="protein sequence ID" value="SFO92685.1"/>
    <property type="molecule type" value="Genomic_DNA"/>
</dbReference>
<dbReference type="CDD" id="cd20625">
    <property type="entry name" value="CYP164-like"/>
    <property type="match status" value="1"/>
</dbReference>
<keyword evidence="6 9" id="KW-0560">Oxidoreductase</keyword>
<dbReference type="STRING" id="455193.SAMN05421805_12938"/>
<dbReference type="RefSeq" id="WP_093160387.1">
    <property type="nucleotide sequence ID" value="NZ_FOUP01000029.1"/>
</dbReference>
<evidence type="ECO:0000313" key="13">
    <source>
        <dbReference type="Proteomes" id="UP000270697"/>
    </source>
</evidence>
<dbReference type="Gene3D" id="1.10.630.10">
    <property type="entry name" value="Cytochrome P450"/>
    <property type="match status" value="1"/>
</dbReference>
<keyword evidence="5 9" id="KW-0479">Metal-binding</keyword>
<dbReference type="AlphaFoldDB" id="A0A1I5L610"/>
<evidence type="ECO:0000256" key="7">
    <source>
        <dbReference type="ARBA" id="ARBA00023004"/>
    </source>
</evidence>
<dbReference type="GO" id="GO:0005737">
    <property type="term" value="C:cytoplasm"/>
    <property type="evidence" value="ECO:0007669"/>
    <property type="project" value="UniProtKB-SubCell"/>
</dbReference>
<evidence type="ECO:0000256" key="2">
    <source>
        <dbReference type="ARBA" id="ARBA00010617"/>
    </source>
</evidence>
<dbReference type="PROSITE" id="PS00086">
    <property type="entry name" value="CYTOCHROME_P450"/>
    <property type="match status" value="1"/>
</dbReference>
<name>A0A1I5L610_9PSEU</name>
<evidence type="ECO:0000256" key="9">
    <source>
        <dbReference type="RuleBase" id="RU000461"/>
    </source>
</evidence>
<evidence type="ECO:0000313" key="10">
    <source>
        <dbReference type="EMBL" id="RKT86883.1"/>
    </source>
</evidence>
<reference evidence="11 12" key="1">
    <citation type="submission" date="2016-10" db="EMBL/GenBank/DDBJ databases">
        <authorList>
            <person name="de Groot N.N."/>
        </authorList>
    </citation>
    <scope>NUCLEOTIDE SEQUENCE [LARGE SCALE GENOMIC DNA]</scope>
    <source>
        <strain evidence="11 12">CPCC 201259</strain>
    </source>
</reference>
<keyword evidence="13" id="KW-1185">Reference proteome</keyword>
<keyword evidence="4 9" id="KW-0349">Heme</keyword>
<keyword evidence="3" id="KW-0963">Cytoplasm</keyword>
<dbReference type="PRINTS" id="PR00359">
    <property type="entry name" value="BP450"/>
</dbReference>
<dbReference type="PANTHER" id="PTHR46696">
    <property type="entry name" value="P450, PUTATIVE (EUROFUNG)-RELATED"/>
    <property type="match status" value="1"/>
</dbReference>
<dbReference type="GO" id="GO:0020037">
    <property type="term" value="F:heme binding"/>
    <property type="evidence" value="ECO:0007669"/>
    <property type="project" value="InterPro"/>
</dbReference>
<dbReference type="Pfam" id="PF00067">
    <property type="entry name" value="p450"/>
    <property type="match status" value="1"/>
</dbReference>
<comment type="similarity">
    <text evidence="2 9">Belongs to the cytochrome P450 family.</text>
</comment>
<dbReference type="Proteomes" id="UP000199398">
    <property type="component" value="Unassembled WGS sequence"/>
</dbReference>
<evidence type="ECO:0000313" key="11">
    <source>
        <dbReference type="EMBL" id="SFO92685.1"/>
    </source>
</evidence>
<evidence type="ECO:0000313" key="12">
    <source>
        <dbReference type="Proteomes" id="UP000199398"/>
    </source>
</evidence>
<dbReference type="InterPro" id="IPR017972">
    <property type="entry name" value="Cyt_P450_CS"/>
</dbReference>
<dbReference type="InterPro" id="IPR036396">
    <property type="entry name" value="Cyt_P450_sf"/>
</dbReference>
<sequence>MSSTSPVQRIADQAARPDPYPVYAELRRSPVIRDESGVHLVTTYWEIHDLLQDSRISSDARNLAPGANPLLAEEGEATLPPSFIRLDPPEHDRLRRLAMRPFGPPHSPRRIHDMHGELTAIVTDLLDGLAGRERFDVVDDFAYPLPVAVICRLLGVPTEDEPRFRVMVDGVVAGLNPAQPVEERRAAQHSRFELGQYLAELIEEHRRHPGEDMLSAWVTDEGPEGRMSLVEMVTNAVLLLIAGHETTVNLIANGVLTLLRHPDQLRRLREDPSTAPQLVEELLRYEPPVQFLPQRTTLTDLDVAGTVIPKGAPVWLLLASGNRDPRRFTDPDTFDPAREDNQHLGFGFGIHACFGAPLARLETQVALTELVSRLADPQLPEDPPPYRPSPVLRGPRHLEITGRLVA</sequence>
<evidence type="ECO:0000256" key="4">
    <source>
        <dbReference type="ARBA" id="ARBA00022617"/>
    </source>
</evidence>
<gene>
    <name evidence="10" type="ORF">ATL45_5262</name>
    <name evidence="11" type="ORF">SAMN05421805_12938</name>
</gene>
<dbReference type="PRINTS" id="PR00385">
    <property type="entry name" value="P450"/>
</dbReference>
<dbReference type="InterPro" id="IPR001128">
    <property type="entry name" value="Cyt_P450"/>
</dbReference>
<protein>
    <submittedName>
        <fullName evidence="11">Cytochrome P450</fullName>
    </submittedName>
</protein>
<evidence type="ECO:0000256" key="5">
    <source>
        <dbReference type="ARBA" id="ARBA00022723"/>
    </source>
</evidence>
<dbReference type="EMBL" id="RBXX01000002">
    <property type="protein sequence ID" value="RKT86883.1"/>
    <property type="molecule type" value="Genomic_DNA"/>
</dbReference>
<reference evidence="10 13" key="2">
    <citation type="submission" date="2018-10" db="EMBL/GenBank/DDBJ databases">
        <title>Sequencing the genomes of 1000 actinobacteria strains.</title>
        <authorList>
            <person name="Klenk H.-P."/>
        </authorList>
    </citation>
    <scope>NUCLEOTIDE SEQUENCE [LARGE SCALE GENOMIC DNA]</scope>
    <source>
        <strain evidence="10 13">DSM 45119</strain>
    </source>
</reference>
<dbReference type="PANTHER" id="PTHR46696:SF1">
    <property type="entry name" value="CYTOCHROME P450 YJIB-RELATED"/>
    <property type="match status" value="1"/>
</dbReference>
<evidence type="ECO:0000256" key="8">
    <source>
        <dbReference type="ARBA" id="ARBA00023033"/>
    </source>
</evidence>